<evidence type="ECO:0000313" key="5">
    <source>
        <dbReference type="Proteomes" id="UP000032946"/>
    </source>
</evidence>
<dbReference type="PROSITE" id="PS50294">
    <property type="entry name" value="WD_REPEATS_REGION"/>
    <property type="match status" value="9"/>
</dbReference>
<reference evidence="4 5" key="1">
    <citation type="submission" date="2014-02" db="EMBL/GenBank/DDBJ databases">
        <authorList>
            <person name="Genoscope - CEA"/>
        </authorList>
    </citation>
    <scope>NUCLEOTIDE SEQUENCE [LARGE SCALE GENOMIC DNA]</scope>
    <source>
        <strain evidence="4 5">PCC 8005</strain>
    </source>
</reference>
<dbReference type="InterPro" id="IPR020472">
    <property type="entry name" value="WD40_PAC1"/>
</dbReference>
<dbReference type="Proteomes" id="UP000032946">
    <property type="component" value="Chromosome"/>
</dbReference>
<feature type="repeat" description="WD" evidence="3">
    <location>
        <begin position="422"/>
        <end position="463"/>
    </location>
</feature>
<dbReference type="PROSITE" id="PS50082">
    <property type="entry name" value="WD_REPEATS_2"/>
    <property type="match status" value="9"/>
</dbReference>
<feature type="repeat" description="WD" evidence="3">
    <location>
        <begin position="548"/>
        <end position="589"/>
    </location>
</feature>
<keyword evidence="5" id="KW-1185">Reference proteome</keyword>
<dbReference type="CDD" id="cd00200">
    <property type="entry name" value="WD40"/>
    <property type="match status" value="1"/>
</dbReference>
<evidence type="ECO:0000313" key="4">
    <source>
        <dbReference type="EMBL" id="CDM96030.1"/>
    </source>
</evidence>
<dbReference type="AlphaFoldDB" id="A0A9P1KIB8"/>
<evidence type="ECO:0000256" key="3">
    <source>
        <dbReference type="PROSITE-ProRule" id="PRU00221"/>
    </source>
</evidence>
<dbReference type="SMART" id="SM00320">
    <property type="entry name" value="WD40"/>
    <property type="match status" value="10"/>
</dbReference>
<dbReference type="InterPro" id="IPR009003">
    <property type="entry name" value="Peptidase_S1_PA"/>
</dbReference>
<dbReference type="FunFam" id="2.130.10.10:FF:000228">
    <property type="entry name" value="COMPASS-like H3K4 histone methylase component WDR5A"/>
    <property type="match status" value="1"/>
</dbReference>
<dbReference type="PRINTS" id="PR00320">
    <property type="entry name" value="GPROTEINBRPT"/>
</dbReference>
<dbReference type="InterPro" id="IPR036322">
    <property type="entry name" value="WD40_repeat_dom_sf"/>
</dbReference>
<evidence type="ECO:0000256" key="2">
    <source>
        <dbReference type="ARBA" id="ARBA00022737"/>
    </source>
</evidence>
<name>A0A9P1KIB8_9CYAN</name>
<dbReference type="Pfam" id="PF13365">
    <property type="entry name" value="Trypsin_2"/>
    <property type="match status" value="1"/>
</dbReference>
<gene>
    <name evidence="4" type="ORF">ARTHRO_40436</name>
</gene>
<proteinExistence type="predicted"/>
<feature type="repeat" description="WD" evidence="3">
    <location>
        <begin position="674"/>
        <end position="709"/>
    </location>
</feature>
<organism evidence="4 5">
    <name type="scientific">Limnospira indica PCC 8005</name>
    <dbReference type="NCBI Taxonomy" id="376219"/>
    <lineage>
        <taxon>Bacteria</taxon>
        <taxon>Bacillati</taxon>
        <taxon>Cyanobacteriota</taxon>
        <taxon>Cyanophyceae</taxon>
        <taxon>Oscillatoriophycideae</taxon>
        <taxon>Oscillatoriales</taxon>
        <taxon>Sirenicapillariaceae</taxon>
        <taxon>Limnospira</taxon>
    </lineage>
</organism>
<dbReference type="SUPFAM" id="SSF50494">
    <property type="entry name" value="Trypsin-like serine proteases"/>
    <property type="match status" value="1"/>
</dbReference>
<feature type="repeat" description="WD" evidence="3">
    <location>
        <begin position="380"/>
        <end position="421"/>
    </location>
</feature>
<dbReference type="RefSeq" id="WP_008054434.1">
    <property type="nucleotide sequence ID" value="NZ_FO818640.1"/>
</dbReference>
<dbReference type="PANTHER" id="PTHR19879:SF9">
    <property type="entry name" value="TRANSCRIPTION INITIATION FACTOR TFIID SUBUNIT 5"/>
    <property type="match status" value="1"/>
</dbReference>
<dbReference type="PROSITE" id="PS00678">
    <property type="entry name" value="WD_REPEATS_1"/>
    <property type="match status" value="8"/>
</dbReference>
<feature type="repeat" description="WD" evidence="3">
    <location>
        <begin position="590"/>
        <end position="631"/>
    </location>
</feature>
<accession>A0A9P1KIB8</accession>
<dbReference type="EMBL" id="FO818640">
    <property type="protein sequence ID" value="CDM96030.1"/>
    <property type="molecule type" value="Genomic_DNA"/>
</dbReference>
<protein>
    <submittedName>
        <fullName evidence="4">WD-40 repeat protein</fullName>
    </submittedName>
</protein>
<evidence type="ECO:0000256" key="1">
    <source>
        <dbReference type="ARBA" id="ARBA00022574"/>
    </source>
</evidence>
<feature type="repeat" description="WD" evidence="3">
    <location>
        <begin position="506"/>
        <end position="547"/>
    </location>
</feature>
<dbReference type="Pfam" id="PF00400">
    <property type="entry name" value="WD40"/>
    <property type="match status" value="4"/>
</dbReference>
<dbReference type="InterPro" id="IPR019775">
    <property type="entry name" value="WD40_repeat_CS"/>
</dbReference>
<sequence length="709" mass="76001">MPKLSQKSGLLVVAVLAVALGVRGCGRLSSENVAKKAQEVTVMVDGCAAGSGMIYRRQGNTYYVLTAHHVVRNAQDTCLIITPNGIRHRANREVTVPLADVDLAVLTFTSENDYKLARWGNSDRVAVGQTVYVAGAPVATQAVPRRTVIISDGKIIGKVSQPNEGYSFIYNNITQPGMSGGPVFNDRGRVIGVHGRGDRDDRGDKTGQNLGIPIATFLERPQSAIAQGGQIVESPPQIQEAANLRGDFTLPALQQQGMIKRLGRGGVEEVIALNQELTVVIARGGATLFNLATGEALWEIDCPASGGAVSADGRLLALYSNKDICLWDLSAGQFLRQLTGHTNSVLSVSFSPDGQTLASGSWDKTVRLWDVPTGRELRQLTGHTNSVLSVSFSPDGQTLASGSYDKTVRLWDVPTGRELRQLSGHTNSVLSVSFSPDGQTLASGSYDKTVRLWDVPTGRELRQLTGHTNSVNSVSFSPDGQTLASGSSDNTVRLWDVATGRELRQLTGHTDYVNSVSFSPDGQTLASGSSDNTVRLWDVATGRELRQLTGHTDYVNSVSFSPDGQTLASGSSDNTVRLWDVATGRELRQLTGHTNSLLSVSFSPDGQTLASGSSDNTVRLWDVATGRELRQLTGHTNSLLSVSFSPDGQTLASGSYDKTVRLWDVPNGRELRQLKGHTLLVNSVSFSPDGQTLASGSWDGVVRLWRVGF</sequence>
<dbReference type="Gene3D" id="2.130.10.10">
    <property type="entry name" value="YVTN repeat-like/Quinoprotein amine dehydrogenase"/>
    <property type="match status" value="5"/>
</dbReference>
<dbReference type="InterPro" id="IPR015943">
    <property type="entry name" value="WD40/YVTN_repeat-like_dom_sf"/>
</dbReference>
<keyword evidence="1 3" id="KW-0853">WD repeat</keyword>
<feature type="repeat" description="WD" evidence="3">
    <location>
        <begin position="338"/>
        <end position="379"/>
    </location>
</feature>
<keyword evidence="2" id="KW-0677">Repeat</keyword>
<dbReference type="InterPro" id="IPR043504">
    <property type="entry name" value="Peptidase_S1_PA_chymotrypsin"/>
</dbReference>
<dbReference type="SUPFAM" id="SSF50978">
    <property type="entry name" value="WD40 repeat-like"/>
    <property type="match status" value="2"/>
</dbReference>
<dbReference type="PANTHER" id="PTHR19879">
    <property type="entry name" value="TRANSCRIPTION INITIATION FACTOR TFIID"/>
    <property type="match status" value="1"/>
</dbReference>
<dbReference type="Pfam" id="PF25173">
    <property type="entry name" value="Beta-prop_WDR3_1st"/>
    <property type="match status" value="1"/>
</dbReference>
<feature type="repeat" description="WD" evidence="3">
    <location>
        <begin position="464"/>
        <end position="505"/>
    </location>
</feature>
<feature type="repeat" description="WD" evidence="3">
    <location>
        <begin position="632"/>
        <end position="673"/>
    </location>
</feature>
<dbReference type="InterPro" id="IPR001680">
    <property type="entry name" value="WD40_rpt"/>
</dbReference>
<dbReference type="Gene3D" id="2.40.10.10">
    <property type="entry name" value="Trypsin-like serine proteases"/>
    <property type="match status" value="2"/>
</dbReference>